<evidence type="ECO:0000259" key="3">
    <source>
        <dbReference type="Pfam" id="PF20411"/>
    </source>
</evidence>
<dbReference type="AlphaFoldDB" id="A0A4S8M705"/>
<dbReference type="Pfam" id="PF20411">
    <property type="entry name" value="DUF6697"/>
    <property type="match status" value="1"/>
</dbReference>
<proteinExistence type="predicted"/>
<gene>
    <name evidence="4" type="ORF">K435DRAFT_965118</name>
</gene>
<evidence type="ECO:0000256" key="1">
    <source>
        <dbReference type="SAM" id="Coils"/>
    </source>
</evidence>
<feature type="coiled-coil region" evidence="1">
    <location>
        <begin position="6"/>
        <end position="47"/>
    </location>
</feature>
<feature type="region of interest" description="Disordered" evidence="2">
    <location>
        <begin position="148"/>
        <end position="273"/>
    </location>
</feature>
<dbReference type="InterPro" id="IPR046520">
    <property type="entry name" value="DUF6697"/>
</dbReference>
<keyword evidence="5" id="KW-1185">Reference proteome</keyword>
<feature type="compositionally biased region" description="Low complexity" evidence="2">
    <location>
        <begin position="252"/>
        <end position="273"/>
    </location>
</feature>
<feature type="compositionally biased region" description="Low complexity" evidence="2">
    <location>
        <begin position="204"/>
        <end position="213"/>
    </location>
</feature>
<evidence type="ECO:0000313" key="4">
    <source>
        <dbReference type="EMBL" id="THU98076.1"/>
    </source>
</evidence>
<organism evidence="4 5">
    <name type="scientific">Dendrothele bispora (strain CBS 962.96)</name>
    <dbReference type="NCBI Taxonomy" id="1314807"/>
    <lineage>
        <taxon>Eukaryota</taxon>
        <taxon>Fungi</taxon>
        <taxon>Dikarya</taxon>
        <taxon>Basidiomycota</taxon>
        <taxon>Agaricomycotina</taxon>
        <taxon>Agaricomycetes</taxon>
        <taxon>Agaricomycetidae</taxon>
        <taxon>Agaricales</taxon>
        <taxon>Agaricales incertae sedis</taxon>
        <taxon>Dendrothele</taxon>
    </lineage>
</organism>
<feature type="compositionally biased region" description="Polar residues" evidence="2">
    <location>
        <begin position="221"/>
        <end position="244"/>
    </location>
</feature>
<evidence type="ECO:0000256" key="2">
    <source>
        <dbReference type="SAM" id="MobiDB-lite"/>
    </source>
</evidence>
<sequence>MISNETARWKNEYERVRAERNNFLQELSRLQKELAETQGRVAELSIKNSVLTCENNDLKAALGDTQHEVHVFPKTDPEVPSVGEIIIISESDDDEDVIETTPVKKPLLKRSLSDPPKEESAILDASYMMPKRRKIETVEMDVPSTLADAETGLQSSPTRQIQSTPLPEQHMEPSRPKEDPSWHLKKEEDQSSSPLLQAQDPLPTGSTSSTTIRRSTRNTRPSARSNEDSAPSATSKSNSRTSTSARKKPGASGPAPMPSSSRSSNVSTLNSNSTLEDTWAVAVKDIFKDIPRPPIATSLDTSFHISRKFLYEQYGAGQFKLDATISPDRNPRKPDSLNSDRERYMLFPQNIPNPNLPSAPGEPGIILTKRTDILEHGPTSIFINFREAGAGGNEKGKKSVWQYMGEYNVKKLRELSKEEFQCLPRKTQESWANCMLTSGRPCFSNVLVRIHARKSRALSSIELTEDDLKKSKQTLGTKKTKAKHLSVEEIVEAFVSGQENLDVILLECQEYDKCFAKDMLDHWNRFGNTGLKTETKPSTLPKIKPKQEPNGSSNRTGLRQRKSQVYAESPLISDNSNEDEDEDTDDPGDATFDMSDLSDLD</sequence>
<reference evidence="4 5" key="1">
    <citation type="journal article" date="2019" name="Nat. Ecol. Evol.">
        <title>Megaphylogeny resolves global patterns of mushroom evolution.</title>
        <authorList>
            <person name="Varga T."/>
            <person name="Krizsan K."/>
            <person name="Foldi C."/>
            <person name="Dima B."/>
            <person name="Sanchez-Garcia M."/>
            <person name="Sanchez-Ramirez S."/>
            <person name="Szollosi G.J."/>
            <person name="Szarkandi J.G."/>
            <person name="Papp V."/>
            <person name="Albert L."/>
            <person name="Andreopoulos W."/>
            <person name="Angelini C."/>
            <person name="Antonin V."/>
            <person name="Barry K.W."/>
            <person name="Bougher N.L."/>
            <person name="Buchanan P."/>
            <person name="Buyck B."/>
            <person name="Bense V."/>
            <person name="Catcheside P."/>
            <person name="Chovatia M."/>
            <person name="Cooper J."/>
            <person name="Damon W."/>
            <person name="Desjardin D."/>
            <person name="Finy P."/>
            <person name="Geml J."/>
            <person name="Haridas S."/>
            <person name="Hughes K."/>
            <person name="Justo A."/>
            <person name="Karasinski D."/>
            <person name="Kautmanova I."/>
            <person name="Kiss B."/>
            <person name="Kocsube S."/>
            <person name="Kotiranta H."/>
            <person name="LaButti K.M."/>
            <person name="Lechner B.E."/>
            <person name="Liimatainen K."/>
            <person name="Lipzen A."/>
            <person name="Lukacs Z."/>
            <person name="Mihaltcheva S."/>
            <person name="Morgado L.N."/>
            <person name="Niskanen T."/>
            <person name="Noordeloos M.E."/>
            <person name="Ohm R.A."/>
            <person name="Ortiz-Santana B."/>
            <person name="Ovrebo C."/>
            <person name="Racz N."/>
            <person name="Riley R."/>
            <person name="Savchenko A."/>
            <person name="Shiryaev A."/>
            <person name="Soop K."/>
            <person name="Spirin V."/>
            <person name="Szebenyi C."/>
            <person name="Tomsovsky M."/>
            <person name="Tulloss R.E."/>
            <person name="Uehling J."/>
            <person name="Grigoriev I.V."/>
            <person name="Vagvolgyi C."/>
            <person name="Papp T."/>
            <person name="Martin F.M."/>
            <person name="Miettinen O."/>
            <person name="Hibbett D.S."/>
            <person name="Nagy L.G."/>
        </authorList>
    </citation>
    <scope>NUCLEOTIDE SEQUENCE [LARGE SCALE GENOMIC DNA]</scope>
    <source>
        <strain evidence="4 5">CBS 962.96</strain>
    </source>
</reference>
<feature type="region of interest" description="Disordered" evidence="2">
    <location>
        <begin position="527"/>
        <end position="601"/>
    </location>
</feature>
<feature type="compositionally biased region" description="Polar residues" evidence="2">
    <location>
        <begin position="152"/>
        <end position="166"/>
    </location>
</feature>
<feature type="domain" description="DUF6697" evidence="3">
    <location>
        <begin position="305"/>
        <end position="521"/>
    </location>
</feature>
<protein>
    <recommendedName>
        <fullName evidence="3">DUF6697 domain-containing protein</fullName>
    </recommendedName>
</protein>
<accession>A0A4S8M705</accession>
<dbReference type="Proteomes" id="UP000297245">
    <property type="component" value="Unassembled WGS sequence"/>
</dbReference>
<dbReference type="OrthoDB" id="3265858at2759"/>
<feature type="compositionally biased region" description="Polar residues" evidence="2">
    <location>
        <begin position="527"/>
        <end position="538"/>
    </location>
</feature>
<dbReference type="EMBL" id="ML179143">
    <property type="protein sequence ID" value="THU98076.1"/>
    <property type="molecule type" value="Genomic_DNA"/>
</dbReference>
<feature type="compositionally biased region" description="Acidic residues" evidence="2">
    <location>
        <begin position="576"/>
        <end position="588"/>
    </location>
</feature>
<name>A0A4S8M705_DENBC</name>
<evidence type="ECO:0000313" key="5">
    <source>
        <dbReference type="Proteomes" id="UP000297245"/>
    </source>
</evidence>
<feature type="compositionally biased region" description="Basic and acidic residues" evidence="2">
    <location>
        <begin position="169"/>
        <end position="189"/>
    </location>
</feature>
<keyword evidence="1" id="KW-0175">Coiled coil</keyword>